<reference evidence="2" key="1">
    <citation type="submission" date="2021-11" db="EMBL/GenBank/DDBJ databases">
        <authorList>
            <person name="Schell T."/>
        </authorList>
    </citation>
    <scope>NUCLEOTIDE SEQUENCE</scope>
    <source>
        <strain evidence="2">M5</strain>
    </source>
</reference>
<comment type="similarity">
    <text evidence="1">Belongs to the histone H2A family.</text>
</comment>
<comment type="subunit">
    <text evidence="1">The nucleosome is a histone octamer containing two molecules each of H2A, H2B, H3 and H4 assembled in one H3-H4 heterotetramer and two H2A-H2B heterodimers. The octamer wraps approximately 147 bp of DNA.</text>
</comment>
<dbReference type="Gene3D" id="1.10.20.10">
    <property type="entry name" value="Histone, subunit A"/>
    <property type="match status" value="1"/>
</dbReference>
<evidence type="ECO:0000313" key="2">
    <source>
        <dbReference type="EMBL" id="CAH0102889.1"/>
    </source>
</evidence>
<sequence>MEMGLMSLRSSDSPLCGKSVSFANRSPEVLDEGIVHKSSQSTPCSGRGILKKPKRTEISFPVKKLKFRMLADYTFDICEDAPVYLGAVLQYLVTEVISLAGETANNARKFKIKPRHLQMVFQNHEELCELMIGEDNSIANA</sequence>
<name>A0A8J2WIG1_9CRUS</name>
<dbReference type="PRINTS" id="PR00620">
    <property type="entry name" value="HISTONEH2A"/>
</dbReference>
<evidence type="ECO:0000256" key="1">
    <source>
        <dbReference type="RuleBase" id="RU003767"/>
    </source>
</evidence>
<comment type="subcellular location">
    <subcellularLocation>
        <location evidence="1">Nucleus</location>
    </subcellularLocation>
</comment>
<dbReference type="GO" id="GO:0030527">
    <property type="term" value="F:structural constituent of chromatin"/>
    <property type="evidence" value="ECO:0007669"/>
    <property type="project" value="InterPro"/>
</dbReference>
<dbReference type="PANTHER" id="PTHR23430">
    <property type="entry name" value="HISTONE H2A"/>
    <property type="match status" value="1"/>
</dbReference>
<dbReference type="Proteomes" id="UP000789390">
    <property type="component" value="Unassembled WGS sequence"/>
</dbReference>
<dbReference type="GO" id="GO:0003677">
    <property type="term" value="F:DNA binding"/>
    <property type="evidence" value="ECO:0007669"/>
    <property type="project" value="UniProtKB-KW"/>
</dbReference>
<gene>
    <name evidence="2" type="ORF">DGAL_LOCUS5413</name>
</gene>
<evidence type="ECO:0000313" key="3">
    <source>
        <dbReference type="Proteomes" id="UP000789390"/>
    </source>
</evidence>
<dbReference type="InterPro" id="IPR009072">
    <property type="entry name" value="Histone-fold"/>
</dbReference>
<dbReference type="GO" id="GO:0046982">
    <property type="term" value="F:protein heterodimerization activity"/>
    <property type="evidence" value="ECO:0007669"/>
    <property type="project" value="InterPro"/>
</dbReference>
<dbReference type="SUPFAM" id="SSF47113">
    <property type="entry name" value="Histone-fold"/>
    <property type="match status" value="1"/>
</dbReference>
<dbReference type="AlphaFoldDB" id="A0A8J2WIG1"/>
<dbReference type="EMBL" id="CAKKLH010000096">
    <property type="protein sequence ID" value="CAH0102889.1"/>
    <property type="molecule type" value="Genomic_DNA"/>
</dbReference>
<proteinExistence type="inferred from homology"/>
<dbReference type="GO" id="GO:0005634">
    <property type="term" value="C:nucleus"/>
    <property type="evidence" value="ECO:0007669"/>
    <property type="project" value="UniProtKB-SubCell"/>
</dbReference>
<keyword evidence="1" id="KW-0158">Chromosome</keyword>
<dbReference type="GO" id="GO:0000786">
    <property type="term" value="C:nucleosome"/>
    <property type="evidence" value="ECO:0007669"/>
    <property type="project" value="UniProtKB-KW"/>
</dbReference>
<dbReference type="CDD" id="cd00074">
    <property type="entry name" value="HFD_H2A"/>
    <property type="match status" value="1"/>
</dbReference>
<protein>
    <recommendedName>
        <fullName evidence="1">Histone H2A</fullName>
    </recommendedName>
</protein>
<dbReference type="SMART" id="SM00414">
    <property type="entry name" value="H2A"/>
    <property type="match status" value="1"/>
</dbReference>
<comment type="caution">
    <text evidence="2">The sequence shown here is derived from an EMBL/GenBank/DDBJ whole genome shotgun (WGS) entry which is preliminary data.</text>
</comment>
<accession>A0A8J2WIG1</accession>
<dbReference type="InterPro" id="IPR002119">
    <property type="entry name" value="Histone_H2A"/>
</dbReference>
<keyword evidence="1" id="KW-0238">DNA-binding</keyword>
<keyword evidence="3" id="KW-1185">Reference proteome</keyword>
<keyword evidence="1" id="KW-0544">Nucleosome core</keyword>
<dbReference type="OrthoDB" id="9799930at2759"/>
<keyword evidence="1" id="KW-0539">Nucleus</keyword>
<organism evidence="2 3">
    <name type="scientific">Daphnia galeata</name>
    <dbReference type="NCBI Taxonomy" id="27404"/>
    <lineage>
        <taxon>Eukaryota</taxon>
        <taxon>Metazoa</taxon>
        <taxon>Ecdysozoa</taxon>
        <taxon>Arthropoda</taxon>
        <taxon>Crustacea</taxon>
        <taxon>Branchiopoda</taxon>
        <taxon>Diplostraca</taxon>
        <taxon>Cladocera</taxon>
        <taxon>Anomopoda</taxon>
        <taxon>Daphniidae</taxon>
        <taxon>Daphnia</taxon>
    </lineage>
</organism>